<evidence type="ECO:0000313" key="2">
    <source>
        <dbReference type="Proteomes" id="UP001374599"/>
    </source>
</evidence>
<gene>
    <name evidence="1" type="ORF">AN2V17_34210</name>
</gene>
<organism evidence="1 2">
    <name type="scientific">Vallitalea maricola</name>
    <dbReference type="NCBI Taxonomy" id="3074433"/>
    <lineage>
        <taxon>Bacteria</taxon>
        <taxon>Bacillati</taxon>
        <taxon>Bacillota</taxon>
        <taxon>Clostridia</taxon>
        <taxon>Lachnospirales</taxon>
        <taxon>Vallitaleaceae</taxon>
        <taxon>Vallitalea</taxon>
    </lineage>
</organism>
<name>A0ACB5UNQ9_9FIRM</name>
<accession>A0ACB5UNQ9</accession>
<evidence type="ECO:0000313" key="1">
    <source>
        <dbReference type="EMBL" id="GMQ64184.1"/>
    </source>
</evidence>
<sequence length="68" mass="7805">MGKLNKQEKIIMVCTEIECAIEDGHLKIAEGKIIELVGVLAKNTRYEKDVDLAMNSYFDLKDFRMANR</sequence>
<dbReference type="EMBL" id="BTPU01000061">
    <property type="protein sequence ID" value="GMQ64184.1"/>
    <property type="molecule type" value="Genomic_DNA"/>
</dbReference>
<keyword evidence="2" id="KW-1185">Reference proteome</keyword>
<protein>
    <submittedName>
        <fullName evidence="1">Uncharacterized protein</fullName>
    </submittedName>
</protein>
<dbReference type="Proteomes" id="UP001374599">
    <property type="component" value="Unassembled WGS sequence"/>
</dbReference>
<comment type="caution">
    <text evidence="1">The sequence shown here is derived from an EMBL/GenBank/DDBJ whole genome shotgun (WGS) entry which is preliminary data.</text>
</comment>
<proteinExistence type="predicted"/>
<reference evidence="1" key="1">
    <citation type="submission" date="2023-09" db="EMBL/GenBank/DDBJ databases">
        <title>Vallitalea sediminicola and Vallitalea maricola sp. nov., anaerobic bacteria isolated from marine sediment.</title>
        <authorList>
            <person name="Hirano S."/>
            <person name="Maeda A."/>
            <person name="Terahara T."/>
            <person name="Mori K."/>
            <person name="Hamada M."/>
            <person name="Matsumoto R."/>
            <person name="Kobayashi T."/>
        </authorList>
    </citation>
    <scope>NUCLEOTIDE SEQUENCE</scope>
    <source>
        <strain evidence="1">AN17-2</strain>
    </source>
</reference>